<dbReference type="PANTHER" id="PTHR22854:SF2">
    <property type="entry name" value="INDOLE-3-GLYCEROL-PHOSPHATE SYNTHASE"/>
    <property type="match status" value="1"/>
</dbReference>
<dbReference type="InterPro" id="IPR011060">
    <property type="entry name" value="RibuloseP-bd_barrel"/>
</dbReference>
<keyword evidence="11" id="KW-1185">Reference proteome</keyword>
<keyword evidence="7 8" id="KW-0456">Lyase</keyword>
<evidence type="ECO:0000259" key="9">
    <source>
        <dbReference type="Pfam" id="PF00218"/>
    </source>
</evidence>
<evidence type="ECO:0000256" key="8">
    <source>
        <dbReference type="HAMAP-Rule" id="MF_00134"/>
    </source>
</evidence>
<dbReference type="EC" id="4.1.1.48" evidence="8"/>
<gene>
    <name evidence="8 10" type="primary">trpC</name>
    <name evidence="10" type="ORF">J8F10_04995</name>
</gene>
<dbReference type="InterPro" id="IPR045186">
    <property type="entry name" value="Indole-3-glycerol_P_synth"/>
</dbReference>
<comment type="similarity">
    <text evidence="8">Belongs to the TrpC family.</text>
</comment>
<evidence type="ECO:0000256" key="2">
    <source>
        <dbReference type="ARBA" id="ARBA00004696"/>
    </source>
</evidence>
<dbReference type="Gene3D" id="3.20.20.70">
    <property type="entry name" value="Aldolase class I"/>
    <property type="match status" value="1"/>
</dbReference>
<keyword evidence="5 8" id="KW-0822">Tryptophan biosynthesis</keyword>
<dbReference type="Pfam" id="PF00218">
    <property type="entry name" value="IGPS"/>
    <property type="match status" value="1"/>
</dbReference>
<comment type="caution">
    <text evidence="10">The sequence shown here is derived from an EMBL/GenBank/DDBJ whole genome shotgun (WGS) entry which is preliminary data.</text>
</comment>
<evidence type="ECO:0000256" key="5">
    <source>
        <dbReference type="ARBA" id="ARBA00022822"/>
    </source>
</evidence>
<keyword evidence="6 8" id="KW-0057">Aromatic amino acid biosynthesis</keyword>
<dbReference type="HAMAP" id="MF_00134_B">
    <property type="entry name" value="IGPS_B"/>
    <property type="match status" value="1"/>
</dbReference>
<dbReference type="SUPFAM" id="SSF51366">
    <property type="entry name" value="Ribulose-phoshate binding barrel"/>
    <property type="match status" value="1"/>
</dbReference>
<evidence type="ECO:0000313" key="10">
    <source>
        <dbReference type="EMBL" id="MBP3954640.1"/>
    </source>
</evidence>
<protein>
    <recommendedName>
        <fullName evidence="8">Indole-3-glycerol phosphate synthase</fullName>
        <shortName evidence="8">IGPS</shortName>
        <ecNumber evidence="8">4.1.1.48</ecNumber>
    </recommendedName>
</protein>
<reference evidence="10 11" key="1">
    <citation type="submission" date="2021-04" db="EMBL/GenBank/DDBJ databases">
        <authorList>
            <person name="Ivanova A."/>
        </authorList>
    </citation>
    <scope>NUCLEOTIDE SEQUENCE [LARGE SCALE GENOMIC DNA]</scope>
    <source>
        <strain evidence="10 11">G18</strain>
    </source>
</reference>
<feature type="domain" description="Indole-3-glycerol phosphate synthase" evidence="9">
    <location>
        <begin position="8"/>
        <end position="259"/>
    </location>
</feature>
<evidence type="ECO:0000256" key="1">
    <source>
        <dbReference type="ARBA" id="ARBA00001633"/>
    </source>
</evidence>
<keyword evidence="4 8" id="KW-0210">Decarboxylase</keyword>
<dbReference type="CDD" id="cd00331">
    <property type="entry name" value="IGPS"/>
    <property type="match status" value="1"/>
</dbReference>
<comment type="pathway">
    <text evidence="2 8">Amino-acid biosynthesis; L-tryptophan biosynthesis; L-tryptophan from chorismate: step 4/5.</text>
</comment>
<comment type="catalytic activity">
    <reaction evidence="1 8">
        <text>1-(2-carboxyphenylamino)-1-deoxy-D-ribulose 5-phosphate + H(+) = (1S,2R)-1-C-(indol-3-yl)glycerol 3-phosphate + CO2 + H2O</text>
        <dbReference type="Rhea" id="RHEA:23476"/>
        <dbReference type="ChEBI" id="CHEBI:15377"/>
        <dbReference type="ChEBI" id="CHEBI:15378"/>
        <dbReference type="ChEBI" id="CHEBI:16526"/>
        <dbReference type="ChEBI" id="CHEBI:58613"/>
        <dbReference type="ChEBI" id="CHEBI:58866"/>
        <dbReference type="EC" id="4.1.1.48"/>
    </reaction>
</comment>
<evidence type="ECO:0000256" key="6">
    <source>
        <dbReference type="ARBA" id="ARBA00023141"/>
    </source>
</evidence>
<dbReference type="InterPro" id="IPR013785">
    <property type="entry name" value="Aldolase_TIM"/>
</dbReference>
<evidence type="ECO:0000256" key="7">
    <source>
        <dbReference type="ARBA" id="ARBA00023239"/>
    </source>
</evidence>
<organism evidence="10 11">
    <name type="scientific">Gemmata palustris</name>
    <dbReference type="NCBI Taxonomy" id="2822762"/>
    <lineage>
        <taxon>Bacteria</taxon>
        <taxon>Pseudomonadati</taxon>
        <taxon>Planctomycetota</taxon>
        <taxon>Planctomycetia</taxon>
        <taxon>Gemmatales</taxon>
        <taxon>Gemmataceae</taxon>
        <taxon>Gemmata</taxon>
    </lineage>
</organism>
<sequence length="263" mass="28663">MHLMPSILDQIVETKRSEIATAKAAVPEIELERRAFDTEPTRDFKSAVRRLGSITLIAEVKKASPSAGVIRADFDPVRIATTYEQHGAAAISVLTDRDYFQGQLQYLTDVKAAVACPVLRKDFILDRYQLLEARCAGADAVLLIAECLPGERLAELQKQATALGLHTLVELHDADQLPRVLDCGAAIIGINNRDLRTFQTRLEHTLELLPKIPVDRVVVSESGIKTHADLVRLGSAGARAVLVGESLMRAEDIGAALDALRGK</sequence>
<evidence type="ECO:0000256" key="3">
    <source>
        <dbReference type="ARBA" id="ARBA00022605"/>
    </source>
</evidence>
<name>A0ABS5BLQ0_9BACT</name>
<dbReference type="EMBL" id="JAGKQQ010000001">
    <property type="protein sequence ID" value="MBP3954640.1"/>
    <property type="molecule type" value="Genomic_DNA"/>
</dbReference>
<keyword evidence="3 8" id="KW-0028">Amino-acid biosynthesis</keyword>
<dbReference type="InterPro" id="IPR013798">
    <property type="entry name" value="Indole-3-glycerol_P_synth_dom"/>
</dbReference>
<accession>A0ABS5BLQ0</accession>
<dbReference type="InterPro" id="IPR001468">
    <property type="entry name" value="Indole-3-GlycerolPSynthase_CS"/>
</dbReference>
<evidence type="ECO:0000256" key="4">
    <source>
        <dbReference type="ARBA" id="ARBA00022793"/>
    </source>
</evidence>
<dbReference type="Proteomes" id="UP000676565">
    <property type="component" value="Unassembled WGS sequence"/>
</dbReference>
<dbReference type="GO" id="GO:0004425">
    <property type="term" value="F:indole-3-glycerol-phosphate synthase activity"/>
    <property type="evidence" value="ECO:0007669"/>
    <property type="project" value="UniProtKB-EC"/>
</dbReference>
<proteinExistence type="inferred from homology"/>
<evidence type="ECO:0000313" key="11">
    <source>
        <dbReference type="Proteomes" id="UP000676565"/>
    </source>
</evidence>
<dbReference type="PROSITE" id="PS00614">
    <property type="entry name" value="IGPS"/>
    <property type="match status" value="1"/>
</dbReference>
<dbReference type="PANTHER" id="PTHR22854">
    <property type="entry name" value="TRYPTOPHAN BIOSYNTHESIS PROTEIN"/>
    <property type="match status" value="1"/>
</dbReference>
<dbReference type="NCBIfam" id="NF001377">
    <property type="entry name" value="PRK00278.2-4"/>
    <property type="match status" value="1"/>
</dbReference>